<dbReference type="InterPro" id="IPR019933">
    <property type="entry name" value="DivIVA_domain"/>
</dbReference>
<keyword evidence="5 8" id="KW-0175">Coiled coil</keyword>
<proteinExistence type="predicted"/>
<evidence type="ECO:0000256" key="8">
    <source>
        <dbReference type="SAM" id="Coils"/>
    </source>
</evidence>
<keyword evidence="6" id="KW-0131">Cell cycle</keyword>
<comment type="subcellular location">
    <subcellularLocation>
        <location evidence="1">Cytoplasm</location>
    </subcellularLocation>
</comment>
<dbReference type="GO" id="GO:0051301">
    <property type="term" value="P:cell division"/>
    <property type="evidence" value="ECO:0007669"/>
    <property type="project" value="UniProtKB-KW"/>
</dbReference>
<dbReference type="Pfam" id="PF05103">
    <property type="entry name" value="DivIVA"/>
    <property type="match status" value="1"/>
</dbReference>
<feature type="coiled-coil region" evidence="8">
    <location>
        <begin position="51"/>
        <end position="85"/>
    </location>
</feature>
<dbReference type="EMBL" id="QTTT01000001">
    <property type="protein sequence ID" value="REF00612.1"/>
    <property type="molecule type" value="Genomic_DNA"/>
</dbReference>
<evidence type="ECO:0000256" key="4">
    <source>
        <dbReference type="ARBA" id="ARBA00022618"/>
    </source>
</evidence>
<sequence length="89" mass="10228">MAEAFAAATEPNKARHRALPDRLTADDVDGVTFITTRLQPGYHEPEVDAFLDRVIEELRERDREFGELKAEHERLAEENARLRARLDKA</sequence>
<feature type="region of interest" description="Disordered" evidence="9">
    <location>
        <begin position="1"/>
        <end position="21"/>
    </location>
</feature>
<evidence type="ECO:0000256" key="5">
    <source>
        <dbReference type="ARBA" id="ARBA00023054"/>
    </source>
</evidence>
<dbReference type="AlphaFoldDB" id="A0A3D9TA12"/>
<evidence type="ECO:0000256" key="7">
    <source>
        <dbReference type="ARBA" id="ARBA00031737"/>
    </source>
</evidence>
<dbReference type="Gene3D" id="6.10.250.660">
    <property type="match status" value="1"/>
</dbReference>
<organism evidence="10 11">
    <name type="scientific">Thermomonospora umbrina</name>
    <dbReference type="NCBI Taxonomy" id="111806"/>
    <lineage>
        <taxon>Bacteria</taxon>
        <taxon>Bacillati</taxon>
        <taxon>Actinomycetota</taxon>
        <taxon>Actinomycetes</taxon>
        <taxon>Streptosporangiales</taxon>
        <taxon>Thermomonosporaceae</taxon>
        <taxon>Thermomonospora</taxon>
    </lineage>
</organism>
<accession>A0A3D9TA12</accession>
<evidence type="ECO:0000256" key="1">
    <source>
        <dbReference type="ARBA" id="ARBA00004496"/>
    </source>
</evidence>
<keyword evidence="11" id="KW-1185">Reference proteome</keyword>
<keyword evidence="3" id="KW-0963">Cytoplasm</keyword>
<keyword evidence="4" id="KW-0132">Cell division</keyword>
<dbReference type="Proteomes" id="UP000256661">
    <property type="component" value="Unassembled WGS sequence"/>
</dbReference>
<dbReference type="RefSeq" id="WP_342769892.1">
    <property type="nucleotide sequence ID" value="NZ_QTTT01000001.1"/>
</dbReference>
<gene>
    <name evidence="10" type="ORF">DFJ69_6167</name>
</gene>
<comment type="caution">
    <text evidence="10">The sequence shown here is derived from an EMBL/GenBank/DDBJ whole genome shotgun (WGS) entry which is preliminary data.</text>
</comment>
<evidence type="ECO:0000256" key="9">
    <source>
        <dbReference type="SAM" id="MobiDB-lite"/>
    </source>
</evidence>
<reference evidence="10 11" key="1">
    <citation type="submission" date="2018-08" db="EMBL/GenBank/DDBJ databases">
        <title>Sequencing the genomes of 1000 actinobacteria strains.</title>
        <authorList>
            <person name="Klenk H.-P."/>
        </authorList>
    </citation>
    <scope>NUCLEOTIDE SEQUENCE [LARGE SCALE GENOMIC DNA]</scope>
    <source>
        <strain evidence="10 11">DSM 43927</strain>
    </source>
</reference>
<dbReference type="InterPro" id="IPR007793">
    <property type="entry name" value="DivIVA_fam"/>
</dbReference>
<evidence type="ECO:0000256" key="6">
    <source>
        <dbReference type="ARBA" id="ARBA00023306"/>
    </source>
</evidence>
<name>A0A3D9TA12_9ACTN</name>
<evidence type="ECO:0000313" key="11">
    <source>
        <dbReference type="Proteomes" id="UP000256661"/>
    </source>
</evidence>
<evidence type="ECO:0000256" key="2">
    <source>
        <dbReference type="ARBA" id="ARBA00018787"/>
    </source>
</evidence>
<evidence type="ECO:0000313" key="10">
    <source>
        <dbReference type="EMBL" id="REF00612.1"/>
    </source>
</evidence>
<dbReference type="NCBIfam" id="TIGR03544">
    <property type="entry name" value="DivI1A_domain"/>
    <property type="match status" value="1"/>
</dbReference>
<dbReference type="GO" id="GO:0005737">
    <property type="term" value="C:cytoplasm"/>
    <property type="evidence" value="ECO:0007669"/>
    <property type="project" value="UniProtKB-SubCell"/>
</dbReference>
<protein>
    <recommendedName>
        <fullName evidence="2">Cell wall synthesis protein Wag31</fullName>
    </recommendedName>
    <alternativeName>
        <fullName evidence="7">Antigen 84</fullName>
    </alternativeName>
</protein>
<evidence type="ECO:0000256" key="3">
    <source>
        <dbReference type="ARBA" id="ARBA00022490"/>
    </source>
</evidence>